<dbReference type="GO" id="GO:0044281">
    <property type="term" value="P:small molecule metabolic process"/>
    <property type="evidence" value="ECO:0007669"/>
    <property type="project" value="UniProtKB-ARBA"/>
</dbReference>
<dbReference type="InterPro" id="IPR029061">
    <property type="entry name" value="THDP-binding"/>
</dbReference>
<keyword evidence="5" id="KW-0408">Iron</keyword>
<dbReference type="Pfam" id="PF01558">
    <property type="entry name" value="POR"/>
    <property type="match status" value="1"/>
</dbReference>
<evidence type="ECO:0000256" key="3">
    <source>
        <dbReference type="ARBA" id="ARBA00022982"/>
    </source>
</evidence>
<evidence type="ECO:0008006" key="11">
    <source>
        <dbReference type="Google" id="ProtNLM"/>
    </source>
</evidence>
<dbReference type="EMBL" id="LR743508">
    <property type="protein sequence ID" value="CAA2109308.1"/>
    <property type="molecule type" value="Genomic_DNA"/>
</dbReference>
<dbReference type="PANTHER" id="PTHR48084">
    <property type="entry name" value="2-OXOGLUTARATE OXIDOREDUCTASE SUBUNIT KORB-RELATED"/>
    <property type="match status" value="1"/>
</dbReference>
<dbReference type="Gene3D" id="3.40.920.10">
    <property type="entry name" value="Pyruvate-ferredoxin oxidoreductase, PFOR, domain III"/>
    <property type="match status" value="1"/>
</dbReference>
<dbReference type="SUPFAM" id="SSF53323">
    <property type="entry name" value="Pyruvate-ferredoxin oxidoreductase, PFOR, domain III"/>
    <property type="match status" value="1"/>
</dbReference>
<dbReference type="InterPro" id="IPR009014">
    <property type="entry name" value="Transketo_C/PFOR_II"/>
</dbReference>
<dbReference type="Pfam" id="PF20169">
    <property type="entry name" value="DUF6537"/>
    <property type="match status" value="1"/>
</dbReference>
<proteinExistence type="predicted"/>
<dbReference type="NCBIfam" id="NF009588">
    <property type="entry name" value="PRK13029.1"/>
    <property type="match status" value="1"/>
</dbReference>
<dbReference type="Pfam" id="PF02775">
    <property type="entry name" value="TPP_enzyme_C"/>
    <property type="match status" value="1"/>
</dbReference>
<dbReference type="CDD" id="cd07034">
    <property type="entry name" value="TPP_PYR_PFOR_IOR-alpha_like"/>
    <property type="match status" value="1"/>
</dbReference>
<evidence type="ECO:0000256" key="4">
    <source>
        <dbReference type="ARBA" id="ARBA00023002"/>
    </source>
</evidence>
<dbReference type="AlphaFoldDB" id="A0A679JFT2"/>
<protein>
    <recommendedName>
        <fullName evidence="11">Indolepyruvate ferredoxin oxidoreductase</fullName>
    </recommendedName>
</protein>
<dbReference type="NCBIfam" id="NF009589">
    <property type="entry name" value="PRK13030.1"/>
    <property type="match status" value="1"/>
</dbReference>
<evidence type="ECO:0000259" key="8">
    <source>
        <dbReference type="Pfam" id="PF02775"/>
    </source>
</evidence>
<dbReference type="PANTHER" id="PTHR48084:SF3">
    <property type="entry name" value="SUBUNIT OF PYRUVATE:FLAVODOXIN OXIDOREDUCTASE"/>
    <property type="match status" value="1"/>
</dbReference>
<dbReference type="InterPro" id="IPR002880">
    <property type="entry name" value="Pyrv_Fd/Flavodoxin_OxRdtase_N"/>
</dbReference>
<dbReference type="SUPFAM" id="SSF52518">
    <property type="entry name" value="Thiamin diphosphate-binding fold (THDP-binding)"/>
    <property type="match status" value="2"/>
</dbReference>
<dbReference type="InterPro" id="IPR051457">
    <property type="entry name" value="2-oxoacid:Fd_oxidoreductase"/>
</dbReference>
<evidence type="ECO:0000256" key="6">
    <source>
        <dbReference type="ARBA" id="ARBA00023014"/>
    </source>
</evidence>
<evidence type="ECO:0000256" key="2">
    <source>
        <dbReference type="ARBA" id="ARBA00022485"/>
    </source>
</evidence>
<dbReference type="GO" id="GO:0030976">
    <property type="term" value="F:thiamine pyrophosphate binding"/>
    <property type="evidence" value="ECO:0007669"/>
    <property type="project" value="InterPro"/>
</dbReference>
<dbReference type="GO" id="GO:0016625">
    <property type="term" value="F:oxidoreductase activity, acting on the aldehyde or oxo group of donors, iron-sulfur protein as acceptor"/>
    <property type="evidence" value="ECO:0007669"/>
    <property type="project" value="UniProtKB-ARBA"/>
</dbReference>
<evidence type="ECO:0000259" key="9">
    <source>
        <dbReference type="Pfam" id="PF20169"/>
    </source>
</evidence>
<dbReference type="InterPro" id="IPR011766">
    <property type="entry name" value="TPP_enzyme_TPP-bd"/>
</dbReference>
<organism evidence="10">
    <name type="scientific">Variovorax paradoxus</name>
    <dbReference type="NCBI Taxonomy" id="34073"/>
    <lineage>
        <taxon>Bacteria</taxon>
        <taxon>Pseudomonadati</taxon>
        <taxon>Pseudomonadota</taxon>
        <taxon>Betaproteobacteria</taxon>
        <taxon>Burkholderiales</taxon>
        <taxon>Comamonadaceae</taxon>
        <taxon>Variovorax</taxon>
    </lineage>
</organism>
<evidence type="ECO:0000256" key="5">
    <source>
        <dbReference type="ARBA" id="ARBA00023004"/>
    </source>
</evidence>
<dbReference type="GO" id="GO:0051539">
    <property type="term" value="F:4 iron, 4 sulfur cluster binding"/>
    <property type="evidence" value="ECO:0007669"/>
    <property type="project" value="UniProtKB-KW"/>
</dbReference>
<dbReference type="SUPFAM" id="SSF52922">
    <property type="entry name" value="TK C-terminal domain-like"/>
    <property type="match status" value="1"/>
</dbReference>
<feature type="domain" description="DUF6537" evidence="9">
    <location>
        <begin position="962"/>
        <end position="1161"/>
    </location>
</feature>
<name>A0A679JFT2_VARPD</name>
<sequence>MASHELASVALDDKYTATEGRIYLSGIQALVRLMLVQKWRDQQAGLNTAGFVSGYRGSPLGGLDEALWKAQPQLEANAVKFLPGVNEELAATAVWGTQQVHLTGESAVDGVFAMWYGKAPGVDRCGDVFKHMSHAGTSPHGGVLLVAGDDHGASSSTLPNQSDHLFAASMIPMLYPQSVEEYIELGLHGFAMSRFAGLPVGFKALADTVESSGSIAAGALDVHTRLPADFEFPPGGVHARLSTDTLGVQARKQEALMQDYKIYAAIAYARANRLNRVTIDSPKARLGIVASGKSYRDVLEALEELGIDADEAARIGIRLFKVSMPWPLEPDSIREFADGLEEILVVEEKRQIVEYQLKEHLYNWRENVRPRVIGKFDEQGEWGAHPRGKWLLPATADFSVAQIARVIAGRVARFHTSDRIRMRLAILDAKDVVLGKAVATPSRPAWYCSGCPHNTSTRVPEGSLALAGIGCHVMATAIYPEHNKTTTHMGGEGAPWLGQAWFSKRRHVFANLGDGTYYHSGSMAIRAAVAAGVNITYKILYNDAVAMTGGQPVDGPITVPRIAHQMAAEGVKRLALVAEDPTRWADRSVLPPEREGFVLTVHHRDDMDAVQRELREFEGVSVLIYDQVCAAEKRRRRKKGEFPQAARRVFINDAVCEGCGDCGEQSNCTALLPKQTELGLKRAVDQSACNADESCIKGFCPSFVTVEGVKPRRQAPVAATAAAEEAPLPEPKQLALEGMHNILITGIGGTGVITIGALIGMAAHLEGKGVSVLDMTGMSQKNGSVTSHVRIARDAAQLKAQRIPTGEADLILGCDMLTAGAPDAIARMRPGRTYALVNTFEQPTGHFAQQPDWEFPATQVRALIEESVEGRADFIDATQLATRLMGDAIAANLFLLGFAFQKGFVPVSAEALDKAIEINGVAVKANQSAFRWGRKAALDLAAVTREAAPQKVVALQRPQSFEALVKDRTEFLASYQNAAYAQRYAELVERVRVVEQRERGSNVLAKAVASGLFKLMAYKDEYEVARLYADRRFMEKLGEQFEGKPVLRFHLAPPVLGRRDAEGRAVKTSFGPWMLGAFRLLAKFRGLRGTAFDVFGRTAERRMERQLIEDYRAMVEDLLARLGRSDRIDFDAALSLARLPEQIRGFGHVKEESVVSARVRWVALAKQLDAAAPAATNTFVGRTAMAA</sequence>
<dbReference type="InterPro" id="IPR046667">
    <property type="entry name" value="DUF6537"/>
</dbReference>
<dbReference type="Gene3D" id="3.40.50.970">
    <property type="match status" value="2"/>
</dbReference>
<feature type="domain" description="Pyruvate/ketoisovalerate oxidoreductase catalytic" evidence="7">
    <location>
        <begin position="748"/>
        <end position="934"/>
    </location>
</feature>
<keyword evidence="2" id="KW-0479">Metal-binding</keyword>
<keyword evidence="6" id="KW-0411">Iron-sulfur</keyword>
<dbReference type="InterPro" id="IPR019752">
    <property type="entry name" value="Pyrv/ketoisovalerate_OxRed_cat"/>
</dbReference>
<accession>A0A679JFT2</accession>
<evidence type="ECO:0000259" key="7">
    <source>
        <dbReference type="Pfam" id="PF01558"/>
    </source>
</evidence>
<feature type="domain" description="Thiamine pyrophosphate enzyme TPP-binding" evidence="8">
    <location>
        <begin position="468"/>
        <end position="552"/>
    </location>
</feature>
<gene>
    <name evidence="10" type="ORF">VVAX_05579</name>
</gene>
<dbReference type="GO" id="GO:0045333">
    <property type="term" value="P:cellular respiration"/>
    <property type="evidence" value="ECO:0007669"/>
    <property type="project" value="UniProtKB-ARBA"/>
</dbReference>
<keyword evidence="2" id="KW-0004">4Fe-4S</keyword>
<dbReference type="RefSeq" id="WP_339093252.1">
    <property type="nucleotide sequence ID" value="NZ_LR743508.1"/>
</dbReference>
<keyword evidence="4" id="KW-0560">Oxidoreductase</keyword>
<keyword evidence="1" id="KW-0813">Transport</keyword>
<keyword evidence="3" id="KW-0249">Electron transport</keyword>
<reference evidence="10" key="1">
    <citation type="submission" date="2019-12" db="EMBL/GenBank/DDBJ databases">
        <authorList>
            <person name="Cremers G."/>
        </authorList>
    </citation>
    <scope>NUCLEOTIDE SEQUENCE</scope>
    <source>
        <strain evidence="10">Vvax</strain>
    </source>
</reference>
<evidence type="ECO:0000256" key="1">
    <source>
        <dbReference type="ARBA" id="ARBA00022448"/>
    </source>
</evidence>
<dbReference type="InterPro" id="IPR002869">
    <property type="entry name" value="Pyrv_flavodox_OxRed_cen"/>
</dbReference>
<evidence type="ECO:0000313" key="10">
    <source>
        <dbReference type="EMBL" id="CAA2109308.1"/>
    </source>
</evidence>